<dbReference type="RefSeq" id="WP_089754165.1">
    <property type="nucleotide sequence ID" value="NZ_FOOG01000048.1"/>
</dbReference>
<evidence type="ECO:0000313" key="1">
    <source>
        <dbReference type="EMBL" id="SFG48939.1"/>
    </source>
</evidence>
<name>A0A1I2SB61_9BACI</name>
<dbReference type="OrthoDB" id="677051at2"/>
<dbReference type="InterPro" id="IPR022551">
    <property type="entry name" value="BrxC"/>
</dbReference>
<protein>
    <submittedName>
        <fullName evidence="1">Bacillithiol system protein YtxJ</fullName>
    </submittedName>
</protein>
<organism evidence="1 2">
    <name type="scientific">Halobacillus alkaliphilus</name>
    <dbReference type="NCBI Taxonomy" id="396056"/>
    <lineage>
        <taxon>Bacteria</taxon>
        <taxon>Bacillati</taxon>
        <taxon>Bacillota</taxon>
        <taxon>Bacilli</taxon>
        <taxon>Bacillales</taxon>
        <taxon>Bacillaceae</taxon>
        <taxon>Halobacillus</taxon>
    </lineage>
</organism>
<proteinExistence type="predicted"/>
<dbReference type="Pfam" id="PF11009">
    <property type="entry name" value="BrxC"/>
    <property type="match status" value="1"/>
</dbReference>
<dbReference type="InterPro" id="IPR036249">
    <property type="entry name" value="Thioredoxin-like_sf"/>
</dbReference>
<dbReference type="AlphaFoldDB" id="A0A1I2SB61"/>
<dbReference type="SUPFAM" id="SSF52833">
    <property type="entry name" value="Thioredoxin-like"/>
    <property type="match status" value="1"/>
</dbReference>
<dbReference type="Gene3D" id="3.40.30.10">
    <property type="entry name" value="Glutaredoxin"/>
    <property type="match status" value="1"/>
</dbReference>
<dbReference type="EMBL" id="FOOG01000048">
    <property type="protein sequence ID" value="SFG48939.1"/>
    <property type="molecule type" value="Genomic_DNA"/>
</dbReference>
<dbReference type="Proteomes" id="UP000198897">
    <property type="component" value="Unassembled WGS sequence"/>
</dbReference>
<reference evidence="2" key="1">
    <citation type="submission" date="2016-10" db="EMBL/GenBank/DDBJ databases">
        <authorList>
            <person name="Varghese N."/>
            <person name="Submissions S."/>
        </authorList>
    </citation>
    <scope>NUCLEOTIDE SEQUENCE [LARGE SCALE GENOMIC DNA]</scope>
    <source>
        <strain evidence="2">FP5</strain>
    </source>
</reference>
<dbReference type="NCBIfam" id="TIGR04019">
    <property type="entry name" value="B_thiol_YtxJ"/>
    <property type="match status" value="1"/>
</dbReference>
<gene>
    <name evidence="1" type="ORF">SAMN05216353_14811</name>
</gene>
<sequence length="109" mass="12630">MSIQLLKTKEEFAKVLNNEPIFFLLKHSLTCPISATAESEYEQYSQHSKIPCYELFVQDARELSNQVASDFEVRHQSPQAILFKDQQVAWHDSHGKLTKERLKHAAVEE</sequence>
<keyword evidence="2" id="KW-1185">Reference proteome</keyword>
<accession>A0A1I2SB61</accession>
<evidence type="ECO:0000313" key="2">
    <source>
        <dbReference type="Proteomes" id="UP000198897"/>
    </source>
</evidence>